<organism evidence="1">
    <name type="scientific">marine metagenome</name>
    <dbReference type="NCBI Taxonomy" id="408172"/>
    <lineage>
        <taxon>unclassified sequences</taxon>
        <taxon>metagenomes</taxon>
        <taxon>ecological metagenomes</taxon>
    </lineage>
</organism>
<dbReference type="AlphaFoldDB" id="A0A381V8N5"/>
<dbReference type="EMBL" id="UINC01008153">
    <property type="protein sequence ID" value="SVA36752.1"/>
    <property type="molecule type" value="Genomic_DNA"/>
</dbReference>
<protein>
    <submittedName>
        <fullName evidence="1">Uncharacterized protein</fullName>
    </submittedName>
</protein>
<gene>
    <name evidence="1" type="ORF">METZ01_LOCUS89606</name>
</gene>
<sequence length="259" mass="30396">MSILLIYPVGAGGEFIGCTVNPVYAPAQPRTNLYNSKLNRYNYAGNKITSADVGWDQLFGYEEGMKKYLKWMDFITLEAPHRFRRVLPLKEATFLQYQYANPFDIRDVFEDPLEPTSPILVMHHHSNIHRHFKNVKAYCLISNNYALRLLWALCCWFKLDPYTNPPIDKIDQDRWTNAVCSIDDGSYNELALRNDALYEDYKNKIESDVEMITPSELDLIQDGLANKYKEYTEINIERIDRHIRANKMSFQVFHKIEYT</sequence>
<proteinExistence type="predicted"/>
<name>A0A381V8N5_9ZZZZ</name>
<accession>A0A381V8N5</accession>
<evidence type="ECO:0000313" key="1">
    <source>
        <dbReference type="EMBL" id="SVA36752.1"/>
    </source>
</evidence>
<reference evidence="1" key="1">
    <citation type="submission" date="2018-05" db="EMBL/GenBank/DDBJ databases">
        <authorList>
            <person name="Lanie J.A."/>
            <person name="Ng W.-L."/>
            <person name="Kazmierczak K.M."/>
            <person name="Andrzejewski T.M."/>
            <person name="Davidsen T.M."/>
            <person name="Wayne K.J."/>
            <person name="Tettelin H."/>
            <person name="Glass J.I."/>
            <person name="Rusch D."/>
            <person name="Podicherti R."/>
            <person name="Tsui H.-C.T."/>
            <person name="Winkler M.E."/>
        </authorList>
    </citation>
    <scope>NUCLEOTIDE SEQUENCE</scope>
</reference>